<keyword evidence="2 5" id="KW-0689">Ribosomal protein</keyword>
<keyword evidence="6" id="KW-0699">rRNA-binding</keyword>
<evidence type="ECO:0000259" key="7">
    <source>
        <dbReference type="Pfam" id="PF00347"/>
    </source>
</evidence>
<dbReference type="PROSITE" id="PS00525">
    <property type="entry name" value="RIBOSOMAL_L6_1"/>
    <property type="match status" value="1"/>
</dbReference>
<dbReference type="FunFam" id="3.90.930.12:FF:000001">
    <property type="entry name" value="50S ribosomal protein L6"/>
    <property type="match status" value="1"/>
</dbReference>
<keyword evidence="3 5" id="KW-0687">Ribonucleoprotein</keyword>
<evidence type="ECO:0000256" key="6">
    <source>
        <dbReference type="RuleBase" id="RU003870"/>
    </source>
</evidence>
<comment type="similarity">
    <text evidence="1 5">Belongs to the universal ribosomal protein uL6 family.</text>
</comment>
<dbReference type="EMBL" id="MHIT01000010">
    <property type="protein sequence ID" value="OGY57039.1"/>
    <property type="molecule type" value="Genomic_DNA"/>
</dbReference>
<evidence type="ECO:0000256" key="3">
    <source>
        <dbReference type="ARBA" id="ARBA00023274"/>
    </source>
</evidence>
<evidence type="ECO:0000256" key="2">
    <source>
        <dbReference type="ARBA" id="ARBA00022980"/>
    </source>
</evidence>
<evidence type="ECO:0000313" key="9">
    <source>
        <dbReference type="Proteomes" id="UP000177062"/>
    </source>
</evidence>
<proteinExistence type="inferred from homology"/>
<dbReference type="AlphaFoldDB" id="A0A1G1YXQ4"/>
<comment type="caution">
    <text evidence="8">The sequence shown here is derived from an EMBL/GenBank/DDBJ whole genome shotgun (WGS) entry which is preliminary data.</text>
</comment>
<sequence>MRALVQNAVEGSKKNFSKSLSIEGVGYRANLEGNTLILSLGFSHPIRFMVPEGIKVEVNGNSVKISGADRAQVGEVAAKIRGFKKPEPYKGKGIRYEGEIVRKKAGKKAVSSS</sequence>
<dbReference type="InterPro" id="IPR000702">
    <property type="entry name" value="Ribosomal_uL6-like"/>
</dbReference>
<keyword evidence="6" id="KW-0694">RNA-binding</keyword>
<comment type="function">
    <text evidence="6">This protein binds to the 23S rRNA, and is important in its secondary structure. It is located near the subunit interface in the base of the L7/L12 stalk, and near the tRNA binding site of the peptidyltransferase center.</text>
</comment>
<protein>
    <recommendedName>
        <fullName evidence="4 6">50S ribosomal protein L6</fullName>
    </recommendedName>
</protein>
<dbReference type="Gene3D" id="3.90.930.12">
    <property type="entry name" value="Ribosomal protein L6, alpha-beta domain"/>
    <property type="match status" value="1"/>
</dbReference>
<dbReference type="GO" id="GO:0002181">
    <property type="term" value="P:cytoplasmic translation"/>
    <property type="evidence" value="ECO:0007669"/>
    <property type="project" value="TreeGrafter"/>
</dbReference>
<dbReference type="InterPro" id="IPR020040">
    <property type="entry name" value="Ribosomal_uL6_a/b-dom"/>
</dbReference>
<dbReference type="PANTHER" id="PTHR11655:SF14">
    <property type="entry name" value="LARGE RIBOSOMAL SUBUNIT PROTEIN UL6M"/>
    <property type="match status" value="1"/>
</dbReference>
<dbReference type="GO" id="GO:0022625">
    <property type="term" value="C:cytosolic large ribosomal subunit"/>
    <property type="evidence" value="ECO:0007669"/>
    <property type="project" value="TreeGrafter"/>
</dbReference>
<dbReference type="InterPro" id="IPR036789">
    <property type="entry name" value="Ribosomal_uL6-like_a/b-dom_sf"/>
</dbReference>
<reference evidence="8 9" key="1">
    <citation type="journal article" date="2016" name="Nat. Commun.">
        <title>Thousands of microbial genomes shed light on interconnected biogeochemical processes in an aquifer system.</title>
        <authorList>
            <person name="Anantharaman K."/>
            <person name="Brown C.T."/>
            <person name="Hug L.A."/>
            <person name="Sharon I."/>
            <person name="Castelle C.J."/>
            <person name="Probst A.J."/>
            <person name="Thomas B.C."/>
            <person name="Singh A."/>
            <person name="Wilkins M.J."/>
            <person name="Karaoz U."/>
            <person name="Brodie E.L."/>
            <person name="Williams K.H."/>
            <person name="Hubbard S.S."/>
            <person name="Banfield J.F."/>
        </authorList>
    </citation>
    <scope>NUCLEOTIDE SEQUENCE [LARGE SCALE GENOMIC DNA]</scope>
</reference>
<evidence type="ECO:0000256" key="5">
    <source>
        <dbReference type="RuleBase" id="RU003869"/>
    </source>
</evidence>
<dbReference type="PRINTS" id="PR00059">
    <property type="entry name" value="RIBOSOMALL6"/>
</dbReference>
<dbReference type="Pfam" id="PF00347">
    <property type="entry name" value="Ribosomal_L6"/>
    <property type="match status" value="1"/>
</dbReference>
<dbReference type="InterPro" id="IPR002358">
    <property type="entry name" value="Ribosomal_uL6_CS"/>
</dbReference>
<evidence type="ECO:0000256" key="1">
    <source>
        <dbReference type="ARBA" id="ARBA00009356"/>
    </source>
</evidence>
<accession>A0A1G1YXQ4</accession>
<dbReference type="SUPFAM" id="SSF56053">
    <property type="entry name" value="Ribosomal protein L6"/>
    <property type="match status" value="1"/>
</dbReference>
<dbReference type="PANTHER" id="PTHR11655">
    <property type="entry name" value="60S/50S RIBOSOMAL PROTEIN L6/L9"/>
    <property type="match status" value="1"/>
</dbReference>
<evidence type="ECO:0000256" key="4">
    <source>
        <dbReference type="ARBA" id="ARBA00035454"/>
    </source>
</evidence>
<dbReference type="InterPro" id="IPR019906">
    <property type="entry name" value="Ribosomal_uL6_bac-type"/>
</dbReference>
<evidence type="ECO:0000313" key="8">
    <source>
        <dbReference type="EMBL" id="OGY57039.1"/>
    </source>
</evidence>
<dbReference type="GO" id="GO:0003735">
    <property type="term" value="F:structural constituent of ribosome"/>
    <property type="evidence" value="ECO:0007669"/>
    <property type="project" value="InterPro"/>
</dbReference>
<name>A0A1G1YXQ4_9BACT</name>
<dbReference type="Proteomes" id="UP000177062">
    <property type="component" value="Unassembled WGS sequence"/>
</dbReference>
<dbReference type="GO" id="GO:0019843">
    <property type="term" value="F:rRNA binding"/>
    <property type="evidence" value="ECO:0007669"/>
    <property type="project" value="UniProtKB-KW"/>
</dbReference>
<organism evidence="8 9">
    <name type="scientific">Candidatus Colwellbacteria bacterium RBG_13_48_8</name>
    <dbReference type="NCBI Taxonomy" id="1797685"/>
    <lineage>
        <taxon>Bacteria</taxon>
        <taxon>Candidatus Colwelliibacteriota</taxon>
    </lineage>
</organism>
<gene>
    <name evidence="8" type="ORF">A2Y84_00835</name>
</gene>
<feature type="domain" description="Large ribosomal subunit protein uL6 alpha-beta" evidence="7">
    <location>
        <begin position="24"/>
        <end position="96"/>
    </location>
</feature>